<accession>A0A2P2PC87</accession>
<proteinExistence type="predicted"/>
<name>A0A2P2PC87_RHIMU</name>
<dbReference type="AlphaFoldDB" id="A0A2P2PC87"/>
<dbReference type="EMBL" id="GGEC01071876">
    <property type="protein sequence ID" value="MBX52360.1"/>
    <property type="molecule type" value="Transcribed_RNA"/>
</dbReference>
<sequence>MFVVKLLHSAWGMMQMEEVPCFLPFLWVNGTMLALVCLEAPSA</sequence>
<reference evidence="1" key="1">
    <citation type="submission" date="2018-02" db="EMBL/GenBank/DDBJ databases">
        <title>Rhizophora mucronata_Transcriptome.</title>
        <authorList>
            <person name="Meera S.P."/>
            <person name="Sreeshan A."/>
            <person name="Augustine A."/>
        </authorList>
    </citation>
    <scope>NUCLEOTIDE SEQUENCE</scope>
    <source>
        <tissue evidence="1">Leaf</tissue>
    </source>
</reference>
<protein>
    <submittedName>
        <fullName evidence="1">Uncharacterized protein</fullName>
    </submittedName>
</protein>
<organism evidence="1">
    <name type="scientific">Rhizophora mucronata</name>
    <name type="common">Asiatic mangrove</name>
    <dbReference type="NCBI Taxonomy" id="61149"/>
    <lineage>
        <taxon>Eukaryota</taxon>
        <taxon>Viridiplantae</taxon>
        <taxon>Streptophyta</taxon>
        <taxon>Embryophyta</taxon>
        <taxon>Tracheophyta</taxon>
        <taxon>Spermatophyta</taxon>
        <taxon>Magnoliopsida</taxon>
        <taxon>eudicotyledons</taxon>
        <taxon>Gunneridae</taxon>
        <taxon>Pentapetalae</taxon>
        <taxon>rosids</taxon>
        <taxon>fabids</taxon>
        <taxon>Malpighiales</taxon>
        <taxon>Rhizophoraceae</taxon>
        <taxon>Rhizophora</taxon>
    </lineage>
</organism>
<evidence type="ECO:0000313" key="1">
    <source>
        <dbReference type="EMBL" id="MBX52360.1"/>
    </source>
</evidence>